<gene>
    <name evidence="2" type="ORF">KSW82_15035</name>
</gene>
<dbReference type="EMBL" id="JAHOEI010000092">
    <property type="protein sequence ID" value="MBV3389040.1"/>
    <property type="molecule type" value="Genomic_DNA"/>
</dbReference>
<protein>
    <recommendedName>
        <fullName evidence="4">DUF4252 domain-containing protein</fullName>
    </recommendedName>
</protein>
<feature type="chain" id="PRO_5043946848" description="DUF4252 domain-containing protein" evidence="1">
    <location>
        <begin position="20"/>
        <end position="155"/>
    </location>
</feature>
<comment type="caution">
    <text evidence="2">The sequence shown here is derived from an EMBL/GenBank/DDBJ whole genome shotgun (WGS) entry which is preliminary data.</text>
</comment>
<dbReference type="RefSeq" id="WP_217314915.1">
    <property type="nucleotide sequence ID" value="NZ_JAHOEA010000072.1"/>
</dbReference>
<dbReference type="AlphaFoldDB" id="A0AAW4N686"/>
<keyword evidence="1" id="KW-0732">Signal</keyword>
<feature type="signal peptide" evidence="1">
    <location>
        <begin position="1"/>
        <end position="19"/>
    </location>
</feature>
<evidence type="ECO:0000313" key="3">
    <source>
        <dbReference type="Proteomes" id="UP001196765"/>
    </source>
</evidence>
<dbReference type="Proteomes" id="UP001196765">
    <property type="component" value="Unassembled WGS sequence"/>
</dbReference>
<proteinExistence type="predicted"/>
<evidence type="ECO:0000256" key="1">
    <source>
        <dbReference type="SAM" id="SignalP"/>
    </source>
</evidence>
<reference evidence="2" key="1">
    <citation type="submission" date="2021-06" db="EMBL/GenBank/DDBJ databases">
        <title>Collection of gut derived symbiotic bacterial strains cultured from healthy donors.</title>
        <authorList>
            <person name="Lin H."/>
            <person name="Littmann E."/>
            <person name="Pamer E.G."/>
        </authorList>
    </citation>
    <scope>NUCLEOTIDE SEQUENCE</scope>
    <source>
        <strain evidence="2">MSK.21.74</strain>
    </source>
</reference>
<sequence length="155" mass="17344">MKKYLFCLLQVVLPLAVCAQGFSSDKVAFTNFLVRMYNNAPFEGVRAVNDYDNAYLISVLALDGEKYKKNESIISRVASVKAMAQASRYLNGSNITQEMIIHTTEKSDGTSDVEILELIHENSVGYVKAMELLTNFVRSDGKQVFIFASKLNNNK</sequence>
<evidence type="ECO:0008006" key="4">
    <source>
        <dbReference type="Google" id="ProtNLM"/>
    </source>
</evidence>
<evidence type="ECO:0000313" key="2">
    <source>
        <dbReference type="EMBL" id="MBV3389040.1"/>
    </source>
</evidence>
<accession>A0AAW4N686</accession>
<organism evidence="2 3">
    <name type="scientific">Segatella copri</name>
    <dbReference type="NCBI Taxonomy" id="165179"/>
    <lineage>
        <taxon>Bacteria</taxon>
        <taxon>Pseudomonadati</taxon>
        <taxon>Bacteroidota</taxon>
        <taxon>Bacteroidia</taxon>
        <taxon>Bacteroidales</taxon>
        <taxon>Prevotellaceae</taxon>
        <taxon>Segatella</taxon>
    </lineage>
</organism>
<name>A0AAW4N686_9BACT</name>